<feature type="region of interest" description="Disordered" evidence="8">
    <location>
        <begin position="147"/>
        <end position="205"/>
    </location>
</feature>
<dbReference type="InterPro" id="IPR002893">
    <property type="entry name" value="Znf_MYND"/>
</dbReference>
<evidence type="ECO:0000256" key="2">
    <source>
        <dbReference type="ARBA" id="ARBA00010655"/>
    </source>
</evidence>
<dbReference type="PROSITE" id="PS50865">
    <property type="entry name" value="ZF_MYND_2"/>
    <property type="match status" value="1"/>
</dbReference>
<dbReference type="GeneID" id="4837283"/>
<evidence type="ECO:0000256" key="4">
    <source>
        <dbReference type="ARBA" id="ARBA00022723"/>
    </source>
</evidence>
<feature type="compositionally biased region" description="Acidic residues" evidence="8">
    <location>
        <begin position="522"/>
        <end position="544"/>
    </location>
</feature>
<accession>A3LQ13</accession>
<comment type="subcellular location">
    <subcellularLocation>
        <location evidence="1">Cytoplasm</location>
    </subcellularLocation>
</comment>
<dbReference type="eggNOG" id="ENOG502QTM3">
    <property type="taxonomic scope" value="Eukaryota"/>
</dbReference>
<dbReference type="HOGENOM" id="CLU_014851_0_0_1"/>
<dbReference type="GO" id="GO:0006511">
    <property type="term" value="P:ubiquitin-dependent protein catabolic process"/>
    <property type="evidence" value="ECO:0007669"/>
    <property type="project" value="TreeGrafter"/>
</dbReference>
<keyword evidence="3" id="KW-0963">Cytoplasm</keyword>
<feature type="compositionally biased region" description="Polar residues" evidence="8">
    <location>
        <begin position="162"/>
        <end position="200"/>
    </location>
</feature>
<dbReference type="GO" id="GO:0007163">
    <property type="term" value="P:establishment or maintenance of cell polarity"/>
    <property type="evidence" value="ECO:0007669"/>
    <property type="project" value="TreeGrafter"/>
</dbReference>
<dbReference type="OMA" id="QDMQYWA"/>
<proteinExistence type="inferred from homology"/>
<protein>
    <recommendedName>
        <fullName evidence="9">MYND-type domain-containing protein</fullName>
    </recommendedName>
</protein>
<dbReference type="SUPFAM" id="SSF144232">
    <property type="entry name" value="HIT/MYND zinc finger-like"/>
    <property type="match status" value="1"/>
</dbReference>
<dbReference type="Gene3D" id="6.10.140.2220">
    <property type="match status" value="1"/>
</dbReference>
<evidence type="ECO:0000256" key="7">
    <source>
        <dbReference type="PROSITE-ProRule" id="PRU00134"/>
    </source>
</evidence>
<dbReference type="FunCoup" id="A3LQ13">
    <property type="interactions" value="79"/>
</dbReference>
<dbReference type="RefSeq" id="XP_001383162.2">
    <property type="nucleotide sequence ID" value="XM_001383125.1"/>
</dbReference>
<keyword evidence="11" id="KW-1185">Reference proteome</keyword>
<evidence type="ECO:0000256" key="6">
    <source>
        <dbReference type="ARBA" id="ARBA00022833"/>
    </source>
</evidence>
<evidence type="ECO:0000259" key="9">
    <source>
        <dbReference type="PROSITE" id="PS50865"/>
    </source>
</evidence>
<evidence type="ECO:0000256" key="3">
    <source>
        <dbReference type="ARBA" id="ARBA00022490"/>
    </source>
</evidence>
<sequence length="763" mass="87582">MRDSNYKSTSTNKAAVTITTSLYDRRALDVTSDKPLVNSLNYLTYLVSSSAKVRETLSIDGGIERLIEILHECHNSTFNVVDNIFNSERKLLTAWKWTLAFQCLVLVATRGTEKIRQKVVKAGILPIIATVLDNYLSLHERTFIHANSRQQPQQSSMLQSPFHGQQAGSGTNGQQPSMTQSPVQFQPSTDTIANQHQPSNTDTDFATRATATTTAHRTSFLEQNQNTAPGQIRNSPAFDVSNLQIPIHLATAAIEATSISSNNPYPSYFNTSHTNSLTSDDYDNLTVDQLFKLIRLNTFAPSYNPGQLSRSPNSAKTNTINNDIRRRFIIVNIIKKLRDEKDTEILDDRFFDDCDYQMDNNLQFLSDLYLQDCETNKNLISSKIAVRNFTETGVVIPRDDDIVWSLQLLAYISKYPYLKDVLQNTHLVIDMSIRDKQLKLYLEKQMKLKLKKNLAIKSRPTITPKSRTSKTTYLERFEPSASNSPQMLNDINTIHDDNFILEEDKFELCNKHDESRLTVAAEIEDEEESEEVDDEEDEEEEDSLGNDSDKNGAGLSNSNSNLENSSDLNHLTSDVINNSDYLSKLYDSIIHSESIVDDLEREISLFQINEKMNKFIDIESKNLVNSIIKKRNETKDFLTKKWNYDDYEHFDIDESNEDQDDSLIEYKKVNLFPIVEKFTFLSGTDMYYWSGVIMRNSCRRNELRGGVRQCGNLECGRWEKYPREFSKCRRCKRTKYCSRECQMRAWHCHRNWCIPSTSSTTTS</sequence>
<dbReference type="Pfam" id="PF01753">
    <property type="entry name" value="zf-MYND"/>
    <property type="match status" value="1"/>
</dbReference>
<dbReference type="GO" id="GO:1990304">
    <property type="term" value="C:MUB1-RAD6-UBR2 ubiquitin ligase complex"/>
    <property type="evidence" value="ECO:0007669"/>
    <property type="project" value="TreeGrafter"/>
</dbReference>
<dbReference type="InParanoid" id="A3LQ13"/>
<evidence type="ECO:0000313" key="11">
    <source>
        <dbReference type="Proteomes" id="UP000002258"/>
    </source>
</evidence>
<dbReference type="KEGG" id="pic:PICST_82184"/>
<dbReference type="EMBL" id="CP000496">
    <property type="protein sequence ID" value="ABN65133.2"/>
    <property type="molecule type" value="Genomic_DNA"/>
</dbReference>
<evidence type="ECO:0000313" key="10">
    <source>
        <dbReference type="EMBL" id="ABN65133.2"/>
    </source>
</evidence>
<organism evidence="10 11">
    <name type="scientific">Scheffersomyces stipitis (strain ATCC 58785 / CBS 6054 / NBRC 10063 / NRRL Y-11545)</name>
    <name type="common">Yeast</name>
    <name type="synonym">Pichia stipitis</name>
    <dbReference type="NCBI Taxonomy" id="322104"/>
    <lineage>
        <taxon>Eukaryota</taxon>
        <taxon>Fungi</taxon>
        <taxon>Dikarya</taxon>
        <taxon>Ascomycota</taxon>
        <taxon>Saccharomycotina</taxon>
        <taxon>Pichiomycetes</taxon>
        <taxon>Debaryomycetaceae</taxon>
        <taxon>Scheffersomyces</taxon>
    </lineage>
</organism>
<dbReference type="InterPro" id="IPR051664">
    <property type="entry name" value="MYND-type_zinc_finger"/>
</dbReference>
<dbReference type="GO" id="GO:0008270">
    <property type="term" value="F:zinc ion binding"/>
    <property type="evidence" value="ECO:0007669"/>
    <property type="project" value="UniProtKB-KW"/>
</dbReference>
<comment type="similarity">
    <text evidence="2">Belongs to the MUB1/samB family.</text>
</comment>
<gene>
    <name evidence="10" type="ORF">PICST_82184</name>
</gene>
<evidence type="ECO:0000256" key="1">
    <source>
        <dbReference type="ARBA" id="ARBA00004496"/>
    </source>
</evidence>
<dbReference type="AlphaFoldDB" id="A3LQ13"/>
<feature type="non-terminal residue" evidence="10">
    <location>
        <position position="763"/>
    </location>
</feature>
<name>A3LQ13_PICST</name>
<keyword evidence="4" id="KW-0479">Metal-binding</keyword>
<dbReference type="PANTHER" id="PTHR47442">
    <property type="entry name" value="MYND-TYPE ZINC FINGER PROTEIN MUB1"/>
    <property type="match status" value="1"/>
</dbReference>
<dbReference type="GO" id="GO:0005737">
    <property type="term" value="C:cytoplasm"/>
    <property type="evidence" value="ECO:0007669"/>
    <property type="project" value="UniProtKB-SubCell"/>
</dbReference>
<keyword evidence="5 7" id="KW-0863">Zinc-finger</keyword>
<feature type="domain" description="MYND-type" evidence="9">
    <location>
        <begin position="712"/>
        <end position="753"/>
    </location>
</feature>
<feature type="region of interest" description="Disordered" evidence="8">
    <location>
        <begin position="517"/>
        <end position="567"/>
    </location>
</feature>
<evidence type="ECO:0000256" key="5">
    <source>
        <dbReference type="ARBA" id="ARBA00022771"/>
    </source>
</evidence>
<feature type="compositionally biased region" description="Low complexity" evidence="8">
    <location>
        <begin position="555"/>
        <end position="567"/>
    </location>
</feature>
<dbReference type="Proteomes" id="UP000002258">
    <property type="component" value="Chromosome 2"/>
</dbReference>
<dbReference type="PANTHER" id="PTHR47442:SF1">
    <property type="entry name" value="MYND-TYPE ZINC FINGER PROTEIN MUB1"/>
    <property type="match status" value="1"/>
</dbReference>
<evidence type="ECO:0000256" key="8">
    <source>
        <dbReference type="SAM" id="MobiDB-lite"/>
    </source>
</evidence>
<reference evidence="10 11" key="1">
    <citation type="journal article" date="2007" name="Nat. Biotechnol.">
        <title>Genome sequence of the lignocellulose-bioconverting and xylose-fermenting yeast Pichia stipitis.</title>
        <authorList>
            <person name="Jeffries T.W."/>
            <person name="Grigoriev I.V."/>
            <person name="Grimwood J."/>
            <person name="Laplaza J.M."/>
            <person name="Aerts A."/>
            <person name="Salamov A."/>
            <person name="Schmutz J."/>
            <person name="Lindquist E."/>
            <person name="Dehal P."/>
            <person name="Shapiro H."/>
            <person name="Jin Y.S."/>
            <person name="Passoth V."/>
            <person name="Richardson P.M."/>
        </authorList>
    </citation>
    <scope>NUCLEOTIDE SEQUENCE [LARGE SCALE GENOMIC DNA]</scope>
    <source>
        <strain evidence="11">ATCC 58785 / CBS 6054 / NBRC 10063 / NRRL Y-11545</strain>
    </source>
</reference>
<feature type="compositionally biased region" description="Low complexity" evidence="8">
    <location>
        <begin position="148"/>
        <end position="160"/>
    </location>
</feature>
<keyword evidence="6" id="KW-0862">Zinc</keyword>
<dbReference type="OrthoDB" id="5594178at2759"/>